<dbReference type="AlphaFoldDB" id="A0A1I2FYN4"/>
<sequence>MRVDLIERARPYLRELMRAPVWSAAAKRRLYLPEEGPKPPPRPRPKDCGLPPQRAERVLPPERTAQARAALLLNDWEQNRLDAMLAAPGVDDEGEEVGSGPIMTALEHLAIPAAEAEAWIRGPFGGNIAAVDHLNSWWISYARTAHPGGAAVAVVSAALGDPEPAENLRYHPRNRSLPEEAWRPLIEAGGQRVTAEYPEAGSQRLIAAELLSRGWTVAELRRQTDGLDGPDRNRLLHCIDGLRFIPYDEILTWLEAMTPADLSRPDRWRRLSAVPQLRTLVGIWRSTGLPPATRAWCAAAGLAPEEAITADDLDLDELKAQSSSHSSRQPFEHPVDRIAGPAAPGDHLIGADHHDLVVVQAEHGMRLKSGDIGAAGEHGEAGTA</sequence>
<feature type="region of interest" description="Disordered" evidence="1">
    <location>
        <begin position="32"/>
        <end position="54"/>
    </location>
</feature>
<dbReference type="Proteomes" id="UP000199645">
    <property type="component" value="Unassembled WGS sequence"/>
</dbReference>
<feature type="compositionally biased region" description="Polar residues" evidence="1">
    <location>
        <begin position="320"/>
        <end position="329"/>
    </location>
</feature>
<dbReference type="EMBL" id="FONV01000006">
    <property type="protein sequence ID" value="SFF09820.1"/>
    <property type="molecule type" value="Genomic_DNA"/>
</dbReference>
<accession>A0A1I2FYN4</accession>
<evidence type="ECO:0000313" key="3">
    <source>
        <dbReference type="Proteomes" id="UP000199645"/>
    </source>
</evidence>
<proteinExistence type="predicted"/>
<organism evidence="2 3">
    <name type="scientific">Actinoplanes philippinensis</name>
    <dbReference type="NCBI Taxonomy" id="35752"/>
    <lineage>
        <taxon>Bacteria</taxon>
        <taxon>Bacillati</taxon>
        <taxon>Actinomycetota</taxon>
        <taxon>Actinomycetes</taxon>
        <taxon>Micromonosporales</taxon>
        <taxon>Micromonosporaceae</taxon>
        <taxon>Actinoplanes</taxon>
    </lineage>
</organism>
<gene>
    <name evidence="2" type="ORF">SAMN05421541_10612</name>
</gene>
<evidence type="ECO:0000313" key="2">
    <source>
        <dbReference type="EMBL" id="SFF09820.1"/>
    </source>
</evidence>
<reference evidence="2 3" key="1">
    <citation type="submission" date="2016-10" db="EMBL/GenBank/DDBJ databases">
        <authorList>
            <person name="de Groot N.N."/>
        </authorList>
    </citation>
    <scope>NUCLEOTIDE SEQUENCE [LARGE SCALE GENOMIC DNA]</scope>
    <source>
        <strain evidence="2 3">DSM 43019</strain>
    </source>
</reference>
<keyword evidence="3" id="KW-1185">Reference proteome</keyword>
<name>A0A1I2FYN4_9ACTN</name>
<protein>
    <submittedName>
        <fullName evidence="2">Uncharacterized protein</fullName>
    </submittedName>
</protein>
<feature type="region of interest" description="Disordered" evidence="1">
    <location>
        <begin position="319"/>
        <end position="345"/>
    </location>
</feature>
<evidence type="ECO:0000256" key="1">
    <source>
        <dbReference type="SAM" id="MobiDB-lite"/>
    </source>
</evidence>